<organism evidence="14 15">
    <name type="scientific">Sphingomonas donggukensis</name>
    <dbReference type="NCBI Taxonomy" id="2949093"/>
    <lineage>
        <taxon>Bacteria</taxon>
        <taxon>Pseudomonadati</taxon>
        <taxon>Pseudomonadota</taxon>
        <taxon>Alphaproteobacteria</taxon>
        <taxon>Sphingomonadales</taxon>
        <taxon>Sphingomonadaceae</taxon>
        <taxon>Sphingomonas</taxon>
    </lineage>
</organism>
<protein>
    <submittedName>
        <fullName evidence="14">Biopolymer transporter ExbD</fullName>
    </submittedName>
</protein>
<dbReference type="Proteomes" id="UP001055580">
    <property type="component" value="Chromosome"/>
</dbReference>
<gene>
    <name evidence="14" type="ORF">M9980_07975</name>
</gene>
<evidence type="ECO:0000256" key="13">
    <source>
        <dbReference type="SAM" id="Phobius"/>
    </source>
</evidence>
<evidence type="ECO:0000256" key="10">
    <source>
        <dbReference type="ARBA" id="ARBA00022989"/>
    </source>
</evidence>
<keyword evidence="6" id="KW-1003">Cell membrane</keyword>
<evidence type="ECO:0000256" key="4">
    <source>
        <dbReference type="ARBA" id="ARBA00011471"/>
    </source>
</evidence>
<keyword evidence="5 12" id="KW-0813">Transport</keyword>
<evidence type="ECO:0000256" key="9">
    <source>
        <dbReference type="ARBA" id="ARBA00022927"/>
    </source>
</evidence>
<name>A0ABY4TQ47_9SPHN</name>
<evidence type="ECO:0000256" key="2">
    <source>
        <dbReference type="ARBA" id="ARBA00004249"/>
    </source>
</evidence>
<evidence type="ECO:0000256" key="1">
    <source>
        <dbReference type="ARBA" id="ARBA00003540"/>
    </source>
</evidence>
<reference evidence="14" key="1">
    <citation type="submission" date="2022-05" db="EMBL/GenBank/DDBJ databases">
        <title>Sphingomonas sp. strain RMG20 Genome sequencing and assembly.</title>
        <authorList>
            <person name="Kim I."/>
        </authorList>
    </citation>
    <scope>NUCLEOTIDE SEQUENCE</scope>
    <source>
        <strain evidence="14">RMG20</strain>
    </source>
</reference>
<keyword evidence="10 13" id="KW-1133">Transmembrane helix</keyword>
<evidence type="ECO:0000256" key="11">
    <source>
        <dbReference type="ARBA" id="ARBA00023136"/>
    </source>
</evidence>
<keyword evidence="7" id="KW-0997">Cell inner membrane</keyword>
<feature type="transmembrane region" description="Helical" evidence="13">
    <location>
        <begin position="21"/>
        <end position="40"/>
    </location>
</feature>
<comment type="subunit">
    <text evidence="4">The accessory proteins ExbB and ExbD seem to form a complex with TonB.</text>
</comment>
<keyword evidence="15" id="KW-1185">Reference proteome</keyword>
<dbReference type="Pfam" id="PF02472">
    <property type="entry name" value="ExbD"/>
    <property type="match status" value="1"/>
</dbReference>
<evidence type="ECO:0000256" key="5">
    <source>
        <dbReference type="ARBA" id="ARBA00022448"/>
    </source>
</evidence>
<evidence type="ECO:0000256" key="12">
    <source>
        <dbReference type="RuleBase" id="RU003879"/>
    </source>
</evidence>
<accession>A0ABY4TQ47</accession>
<comment type="function">
    <text evidence="1">Involved in the TonB-dependent energy-dependent transport of various receptor-bound substrates.</text>
</comment>
<evidence type="ECO:0000256" key="6">
    <source>
        <dbReference type="ARBA" id="ARBA00022475"/>
    </source>
</evidence>
<dbReference type="PANTHER" id="PTHR30558">
    <property type="entry name" value="EXBD MEMBRANE COMPONENT OF PMF-DRIVEN MACROMOLECULE IMPORT SYSTEM"/>
    <property type="match status" value="1"/>
</dbReference>
<evidence type="ECO:0000256" key="3">
    <source>
        <dbReference type="ARBA" id="ARBA00005811"/>
    </source>
</evidence>
<evidence type="ECO:0000256" key="7">
    <source>
        <dbReference type="ARBA" id="ARBA00022519"/>
    </source>
</evidence>
<dbReference type="PANTHER" id="PTHR30558:SF12">
    <property type="entry name" value="BIOPOLYMER TRANSPORT PROTEIN EXBD"/>
    <property type="match status" value="1"/>
</dbReference>
<dbReference type="RefSeq" id="WP_250748838.1">
    <property type="nucleotide sequence ID" value="NZ_CP098401.1"/>
</dbReference>
<keyword evidence="9 12" id="KW-0653">Protein transport</keyword>
<evidence type="ECO:0000313" key="14">
    <source>
        <dbReference type="EMBL" id="URW74520.1"/>
    </source>
</evidence>
<comment type="subcellular location">
    <subcellularLocation>
        <location evidence="2">Cell inner membrane</location>
        <topology evidence="2">Single-pass type II membrane protein</topology>
    </subcellularLocation>
    <subcellularLocation>
        <location evidence="12">Cell membrane</location>
        <topology evidence="12">Single-pass type II membrane protein</topology>
    </subcellularLocation>
</comment>
<comment type="similarity">
    <text evidence="3 12">Belongs to the ExbD/TolR family.</text>
</comment>
<keyword evidence="8 12" id="KW-0812">Transmembrane</keyword>
<proteinExistence type="inferred from homology"/>
<keyword evidence="11 13" id="KW-0472">Membrane</keyword>
<dbReference type="InterPro" id="IPR003400">
    <property type="entry name" value="ExbD"/>
</dbReference>
<evidence type="ECO:0000313" key="15">
    <source>
        <dbReference type="Proteomes" id="UP001055580"/>
    </source>
</evidence>
<dbReference type="EMBL" id="CP098401">
    <property type="protein sequence ID" value="URW74520.1"/>
    <property type="molecule type" value="Genomic_DNA"/>
</dbReference>
<sequence length="139" mass="14996">MRSVRTSEATEPFSAINITPMIDVLLVLIVMLILTIPVVAHKVPIDLPAPGPKAAPPEQPHRLGIAGDGALSWDGRTIADAQLKPLLEGLAREGSGVLHMQTDPLARYERFDQTLAEVKRANVTRLAFIGDAAMVDSLR</sequence>
<evidence type="ECO:0000256" key="8">
    <source>
        <dbReference type="ARBA" id="ARBA00022692"/>
    </source>
</evidence>